<gene>
    <name evidence="1" type="ORF">B0F90DRAFT_1787105</name>
</gene>
<accession>A0AAD4QIY1</accession>
<keyword evidence="2" id="KW-1185">Reference proteome</keyword>
<comment type="caution">
    <text evidence="1">The sequence shown here is derived from an EMBL/GenBank/DDBJ whole genome shotgun (WGS) entry which is preliminary data.</text>
</comment>
<evidence type="ECO:0000313" key="1">
    <source>
        <dbReference type="EMBL" id="KAI0290271.1"/>
    </source>
</evidence>
<dbReference type="EMBL" id="WTXG01000232">
    <property type="protein sequence ID" value="KAI0290271.1"/>
    <property type="molecule type" value="Genomic_DNA"/>
</dbReference>
<dbReference type="InterPro" id="IPR029063">
    <property type="entry name" value="SAM-dependent_MTases_sf"/>
</dbReference>
<dbReference type="Proteomes" id="UP001203297">
    <property type="component" value="Unassembled WGS sequence"/>
</dbReference>
<evidence type="ECO:0000313" key="2">
    <source>
        <dbReference type="Proteomes" id="UP001203297"/>
    </source>
</evidence>
<dbReference type="Gene3D" id="3.40.50.150">
    <property type="entry name" value="Vaccinia Virus protein VP39"/>
    <property type="match status" value="1"/>
</dbReference>
<dbReference type="CDD" id="cd02440">
    <property type="entry name" value="AdoMet_MTases"/>
    <property type="match status" value="1"/>
</dbReference>
<evidence type="ECO:0008006" key="3">
    <source>
        <dbReference type="Google" id="ProtNLM"/>
    </source>
</evidence>
<dbReference type="SUPFAM" id="SSF53335">
    <property type="entry name" value="S-adenosyl-L-methionine-dependent methyltransferases"/>
    <property type="match status" value="1"/>
</dbReference>
<sequence>MRSPYFQRQEAQHILLRMITGRNYDAPLRELLNENLDERKVVIDLCTGAGHWVLEMAREFPHVAFRGLDRVPIQTRYPPDNVRFEIVDVTERLRFADASIDVVHARMVCLRVRRAQLFLSAEWSVYPTLHPEHPCFTDYKALIPRTISFHNAVSSIVPTLAPHIIRLIGLTNSFEEPVSTRRAIPISVPYLSTASPELHFVSGVMQRIVRGYANALVAGGFVQSEDANAFKQELDSTYGIVSIYQTVFARKRTQGN</sequence>
<dbReference type="Pfam" id="PF13489">
    <property type="entry name" value="Methyltransf_23"/>
    <property type="match status" value="1"/>
</dbReference>
<protein>
    <recommendedName>
        <fullName evidence="3">Methyltransferase domain-containing protein</fullName>
    </recommendedName>
</protein>
<proteinExistence type="predicted"/>
<organism evidence="1 2">
    <name type="scientific">Multifurca ochricompacta</name>
    <dbReference type="NCBI Taxonomy" id="376703"/>
    <lineage>
        <taxon>Eukaryota</taxon>
        <taxon>Fungi</taxon>
        <taxon>Dikarya</taxon>
        <taxon>Basidiomycota</taxon>
        <taxon>Agaricomycotina</taxon>
        <taxon>Agaricomycetes</taxon>
        <taxon>Russulales</taxon>
        <taxon>Russulaceae</taxon>
        <taxon>Multifurca</taxon>
    </lineage>
</organism>
<dbReference type="AlphaFoldDB" id="A0AAD4QIY1"/>
<name>A0AAD4QIY1_9AGAM</name>
<reference evidence="1" key="1">
    <citation type="journal article" date="2022" name="New Phytol.">
        <title>Evolutionary transition to the ectomycorrhizal habit in the genomes of a hyperdiverse lineage of mushroom-forming fungi.</title>
        <authorList>
            <person name="Looney B."/>
            <person name="Miyauchi S."/>
            <person name="Morin E."/>
            <person name="Drula E."/>
            <person name="Courty P.E."/>
            <person name="Kohler A."/>
            <person name="Kuo A."/>
            <person name="LaButti K."/>
            <person name="Pangilinan J."/>
            <person name="Lipzen A."/>
            <person name="Riley R."/>
            <person name="Andreopoulos W."/>
            <person name="He G."/>
            <person name="Johnson J."/>
            <person name="Nolan M."/>
            <person name="Tritt A."/>
            <person name="Barry K.W."/>
            <person name="Grigoriev I.V."/>
            <person name="Nagy L.G."/>
            <person name="Hibbett D."/>
            <person name="Henrissat B."/>
            <person name="Matheny P.B."/>
            <person name="Labbe J."/>
            <person name="Martin F.M."/>
        </authorList>
    </citation>
    <scope>NUCLEOTIDE SEQUENCE</scope>
    <source>
        <strain evidence="1">BPL690</strain>
    </source>
</reference>